<reference evidence="1" key="1">
    <citation type="submission" date="2013-05" db="EMBL/GenBank/DDBJ databases">
        <authorList>
            <person name="Yim A.K.Y."/>
            <person name="Chan T.F."/>
            <person name="Ji K.M."/>
            <person name="Liu X.Y."/>
            <person name="Zhou J.W."/>
            <person name="Li R.Q."/>
            <person name="Yang K.Y."/>
            <person name="Li J."/>
            <person name="Li M."/>
            <person name="Law P.T.W."/>
            <person name="Wu Y.L."/>
            <person name="Cai Z.L."/>
            <person name="Qin H."/>
            <person name="Bao Y."/>
            <person name="Leung R.K.K."/>
            <person name="Ng P.K.S."/>
            <person name="Zou J."/>
            <person name="Zhong X.J."/>
            <person name="Ran P.X."/>
            <person name="Zhong N.S."/>
            <person name="Liu Z.G."/>
            <person name="Tsui S.K.W."/>
        </authorList>
    </citation>
    <scope>NUCLEOTIDE SEQUENCE</scope>
    <source>
        <strain evidence="1">Derf</strain>
        <tissue evidence="1">Whole organism</tissue>
    </source>
</reference>
<accession>A0A922I4S8</accession>
<proteinExistence type="predicted"/>
<dbReference type="AlphaFoldDB" id="A0A922I4S8"/>
<comment type="caution">
    <text evidence="1">The sequence shown here is derived from an EMBL/GenBank/DDBJ whole genome shotgun (WGS) entry which is preliminary data.</text>
</comment>
<reference evidence="1" key="2">
    <citation type="journal article" date="2022" name="Res Sq">
        <title>Comparative Genomics Reveals Insights into the Divergent Evolution of Astigmatic Mites and Household Pest Adaptations.</title>
        <authorList>
            <person name="Xiong Q."/>
            <person name="Wan A.T.-Y."/>
            <person name="Liu X.-Y."/>
            <person name="Fung C.S.-H."/>
            <person name="Xiao X."/>
            <person name="Malainual N."/>
            <person name="Hou J."/>
            <person name="Wang L."/>
            <person name="Wang M."/>
            <person name="Yang K."/>
            <person name="Cui Y."/>
            <person name="Leung E."/>
            <person name="Nong W."/>
            <person name="Shin S.-K."/>
            <person name="Au S."/>
            <person name="Jeong K.Y."/>
            <person name="Chew F.T."/>
            <person name="Hui J."/>
            <person name="Leung T.F."/>
            <person name="Tungtrongchitr A."/>
            <person name="Zhong N."/>
            <person name="Liu Z."/>
            <person name="Tsui S."/>
        </authorList>
    </citation>
    <scope>NUCLEOTIDE SEQUENCE</scope>
    <source>
        <strain evidence="1">Derf</strain>
        <tissue evidence="1">Whole organism</tissue>
    </source>
</reference>
<keyword evidence="2" id="KW-1185">Reference proteome</keyword>
<organism evidence="1 2">
    <name type="scientific">Dermatophagoides farinae</name>
    <name type="common">American house dust mite</name>
    <dbReference type="NCBI Taxonomy" id="6954"/>
    <lineage>
        <taxon>Eukaryota</taxon>
        <taxon>Metazoa</taxon>
        <taxon>Ecdysozoa</taxon>
        <taxon>Arthropoda</taxon>
        <taxon>Chelicerata</taxon>
        <taxon>Arachnida</taxon>
        <taxon>Acari</taxon>
        <taxon>Acariformes</taxon>
        <taxon>Sarcoptiformes</taxon>
        <taxon>Astigmata</taxon>
        <taxon>Psoroptidia</taxon>
        <taxon>Analgoidea</taxon>
        <taxon>Pyroglyphidae</taxon>
        <taxon>Dermatophagoidinae</taxon>
        <taxon>Dermatophagoides</taxon>
    </lineage>
</organism>
<gene>
    <name evidence="1" type="ORF">DERF_006083</name>
</gene>
<evidence type="ECO:0000313" key="1">
    <source>
        <dbReference type="EMBL" id="KAH9522517.1"/>
    </source>
</evidence>
<protein>
    <submittedName>
        <fullName evidence="1">Uncharacterized protein</fullName>
    </submittedName>
</protein>
<dbReference type="Proteomes" id="UP000790347">
    <property type="component" value="Unassembled WGS sequence"/>
</dbReference>
<name>A0A922I4S8_DERFA</name>
<dbReference type="EMBL" id="ASGP02000002">
    <property type="protein sequence ID" value="KAH9522517.1"/>
    <property type="molecule type" value="Genomic_DNA"/>
</dbReference>
<sequence length="45" mass="5465">MVMMLGAFVKEFFPFLFFMLEYSIKHWKLIVESKPIQLPYRMSCS</sequence>
<evidence type="ECO:0000313" key="2">
    <source>
        <dbReference type="Proteomes" id="UP000790347"/>
    </source>
</evidence>